<dbReference type="Proteomes" id="UP000187209">
    <property type="component" value="Unassembled WGS sequence"/>
</dbReference>
<evidence type="ECO:0000256" key="5">
    <source>
        <dbReference type="ARBA" id="ARBA00022660"/>
    </source>
</evidence>
<gene>
    <name evidence="12" type="ORF">SteCoe_34858</name>
</gene>
<keyword evidence="10" id="KW-1015">Disulfide bond</keyword>
<evidence type="ECO:0000256" key="9">
    <source>
        <dbReference type="ARBA" id="ARBA00023136"/>
    </source>
</evidence>
<dbReference type="AlphaFoldDB" id="A0A1R2ATT8"/>
<comment type="similarity">
    <text evidence="3">Belongs to the complex I NDUFA2 subunit family.</text>
</comment>
<dbReference type="EMBL" id="MPUH01001423">
    <property type="protein sequence ID" value="OMJ67865.1"/>
    <property type="molecule type" value="Genomic_DNA"/>
</dbReference>
<organism evidence="12 13">
    <name type="scientific">Stentor coeruleus</name>
    <dbReference type="NCBI Taxonomy" id="5963"/>
    <lineage>
        <taxon>Eukaryota</taxon>
        <taxon>Sar</taxon>
        <taxon>Alveolata</taxon>
        <taxon>Ciliophora</taxon>
        <taxon>Postciliodesmatophora</taxon>
        <taxon>Heterotrichea</taxon>
        <taxon>Heterotrichida</taxon>
        <taxon>Stentoridae</taxon>
        <taxon>Stentor</taxon>
    </lineage>
</organism>
<evidence type="ECO:0000313" key="12">
    <source>
        <dbReference type="EMBL" id="OMJ67865.1"/>
    </source>
</evidence>
<evidence type="ECO:0000256" key="7">
    <source>
        <dbReference type="ARBA" id="ARBA00022982"/>
    </source>
</evidence>
<evidence type="ECO:0000256" key="8">
    <source>
        <dbReference type="ARBA" id="ARBA00023128"/>
    </source>
</evidence>
<keyword evidence="13" id="KW-1185">Reference proteome</keyword>
<dbReference type="PANTHER" id="PTHR12878:SF0">
    <property type="entry name" value="NADH DEHYDROGENASE [UBIQUINONE] 1 ALPHA SUBCOMPLEX SUBUNIT 2"/>
    <property type="match status" value="1"/>
</dbReference>
<feature type="disulfide bond" description="Redox-active" evidence="10">
    <location>
        <begin position="19"/>
        <end position="53"/>
    </location>
</feature>
<keyword evidence="4" id="KW-0813">Transport</keyword>
<proteinExistence type="inferred from homology"/>
<keyword evidence="5" id="KW-0679">Respiratory chain</keyword>
<dbReference type="OrthoDB" id="10250268at2759"/>
<comment type="caution">
    <text evidence="12">The sequence shown here is derived from an EMBL/GenBank/DDBJ whole genome shotgun (WGS) entry which is preliminary data.</text>
</comment>
<dbReference type="Pfam" id="PF05047">
    <property type="entry name" value="L51_S25_CI-B8"/>
    <property type="match status" value="1"/>
</dbReference>
<evidence type="ECO:0000256" key="3">
    <source>
        <dbReference type="ARBA" id="ARBA00008939"/>
    </source>
</evidence>
<evidence type="ECO:0000313" key="13">
    <source>
        <dbReference type="Proteomes" id="UP000187209"/>
    </source>
</evidence>
<evidence type="ECO:0000256" key="2">
    <source>
        <dbReference type="ARBA" id="ARBA00004443"/>
    </source>
</evidence>
<comment type="function">
    <text evidence="1">Accessory subunit of the mitochondrial membrane respiratory chain NADH dehydrogenase (Complex I), that is believed not to be involved in catalysis. Complex I functions in the transfer of electrons from NADH to the respiratory chain. The immediate electron acceptor for the enzyme is believed to be ubiquinone.</text>
</comment>
<evidence type="ECO:0000259" key="11">
    <source>
        <dbReference type="SMART" id="SM00916"/>
    </source>
</evidence>
<feature type="domain" description="Ribosomal protein/NADH dehydrogenase" evidence="11">
    <location>
        <begin position="20"/>
        <end position="93"/>
    </location>
</feature>
<evidence type="ECO:0000256" key="4">
    <source>
        <dbReference type="ARBA" id="ARBA00022448"/>
    </source>
</evidence>
<evidence type="ECO:0000256" key="1">
    <source>
        <dbReference type="ARBA" id="ARBA00003195"/>
    </source>
</evidence>
<keyword evidence="7" id="KW-0249">Electron transport</keyword>
<dbReference type="SMART" id="SM00916">
    <property type="entry name" value="L51_S25_CI-B8"/>
    <property type="match status" value="1"/>
</dbReference>
<dbReference type="GO" id="GO:0005743">
    <property type="term" value="C:mitochondrial inner membrane"/>
    <property type="evidence" value="ECO:0007669"/>
    <property type="project" value="UniProtKB-SubCell"/>
</dbReference>
<keyword evidence="9" id="KW-0472">Membrane</keyword>
<dbReference type="Gene3D" id="3.40.30.10">
    <property type="entry name" value="Glutaredoxin"/>
    <property type="match status" value="1"/>
</dbReference>
<dbReference type="InterPro" id="IPR016464">
    <property type="entry name" value="NADH_Ub_cplx-1_asu_su-2"/>
</dbReference>
<accession>A0A1R2ATT8</accession>
<sequence>MSWHRTLASKIRELRLICCQTSPHSEGIRSFISKNYNQVKTQAPGFPFIVRECENAIPLVVARYDFGVEKKVCVEGFSEKDVNQAVEDLIKQADSINSHREAH</sequence>
<dbReference type="InterPro" id="IPR007741">
    <property type="entry name" value="Ribosomal_mL43/mS25/NADH_DH"/>
</dbReference>
<reference evidence="12 13" key="1">
    <citation type="submission" date="2016-11" db="EMBL/GenBank/DDBJ databases">
        <title>The macronuclear genome of Stentor coeruleus: a giant cell with tiny introns.</title>
        <authorList>
            <person name="Slabodnick M."/>
            <person name="Ruby J.G."/>
            <person name="Reiff S.B."/>
            <person name="Swart E.C."/>
            <person name="Gosai S."/>
            <person name="Prabakaran S."/>
            <person name="Witkowska E."/>
            <person name="Larue G.E."/>
            <person name="Fisher S."/>
            <person name="Freeman R.M."/>
            <person name="Gunawardena J."/>
            <person name="Chu W."/>
            <person name="Stover N.A."/>
            <person name="Gregory B.D."/>
            <person name="Nowacki M."/>
            <person name="Derisi J."/>
            <person name="Roy S.W."/>
            <person name="Marshall W.F."/>
            <person name="Sood P."/>
        </authorList>
    </citation>
    <scope>NUCLEOTIDE SEQUENCE [LARGE SCALE GENOMIC DNA]</scope>
    <source>
        <strain evidence="12">WM001</strain>
    </source>
</reference>
<protein>
    <recommendedName>
        <fullName evidence="11">Ribosomal protein/NADH dehydrogenase domain-containing protein</fullName>
    </recommendedName>
</protein>
<keyword evidence="8" id="KW-0496">Mitochondrion</keyword>
<dbReference type="InterPro" id="IPR036249">
    <property type="entry name" value="Thioredoxin-like_sf"/>
</dbReference>
<name>A0A1R2ATT8_9CILI</name>
<comment type="subcellular location">
    <subcellularLocation>
        <location evidence="2">Mitochondrion inner membrane</location>
        <topology evidence="2">Peripheral membrane protein</topology>
        <orientation evidence="2">Matrix side</orientation>
    </subcellularLocation>
</comment>
<dbReference type="PIRSF" id="PIRSF005822">
    <property type="entry name" value="NDUA2"/>
    <property type="match status" value="1"/>
</dbReference>
<dbReference type="SUPFAM" id="SSF52833">
    <property type="entry name" value="Thioredoxin-like"/>
    <property type="match status" value="1"/>
</dbReference>
<dbReference type="PANTHER" id="PTHR12878">
    <property type="entry name" value="NADH-UBIQUINONE OXIDOREDUCTASE B8 SUBUNIT"/>
    <property type="match status" value="1"/>
</dbReference>
<evidence type="ECO:0000256" key="6">
    <source>
        <dbReference type="ARBA" id="ARBA00022792"/>
    </source>
</evidence>
<keyword evidence="6" id="KW-0999">Mitochondrion inner membrane</keyword>
<evidence type="ECO:0000256" key="10">
    <source>
        <dbReference type="PIRSR" id="PIRSR005822-1"/>
    </source>
</evidence>